<evidence type="ECO:0000256" key="7">
    <source>
        <dbReference type="PROSITE-ProRule" id="PRU01360"/>
    </source>
</evidence>
<keyword evidence="4 7" id="KW-0812">Transmembrane</keyword>
<dbReference type="Gene3D" id="2.40.170.20">
    <property type="entry name" value="TonB-dependent receptor, beta-barrel domain"/>
    <property type="match status" value="1"/>
</dbReference>
<dbReference type="Proteomes" id="UP000612361">
    <property type="component" value="Unassembled WGS sequence"/>
</dbReference>
<evidence type="ECO:0000256" key="1">
    <source>
        <dbReference type="ARBA" id="ARBA00004571"/>
    </source>
</evidence>
<dbReference type="RefSeq" id="WP_186881701.1">
    <property type="nucleotide sequence ID" value="NZ_JACOGG010000012.1"/>
</dbReference>
<evidence type="ECO:0000256" key="4">
    <source>
        <dbReference type="ARBA" id="ARBA00022692"/>
    </source>
</evidence>
<sequence length="79" mass="8790">MHLSNAPTSDCTLASFTTVDLSFRWKAMKNLEVFGSVQNLFDKVAPLDPLTYGGMSYNPMDASGAIGRYFKVGLKYQFK</sequence>
<dbReference type="PROSITE" id="PS52016">
    <property type="entry name" value="TONB_DEPENDENT_REC_3"/>
    <property type="match status" value="1"/>
</dbReference>
<reference evidence="8" key="1">
    <citation type="submission" date="2020-08" db="EMBL/GenBank/DDBJ databases">
        <title>Novel species isolated from subtropical streams in China.</title>
        <authorList>
            <person name="Lu H."/>
        </authorList>
    </citation>
    <scope>NUCLEOTIDE SEQUENCE</scope>
    <source>
        <strain evidence="8">CY7W</strain>
    </source>
</reference>
<dbReference type="SUPFAM" id="SSF56935">
    <property type="entry name" value="Porins"/>
    <property type="match status" value="1"/>
</dbReference>
<dbReference type="EMBL" id="JACOGG010000012">
    <property type="protein sequence ID" value="MBC3936140.1"/>
    <property type="molecule type" value="Genomic_DNA"/>
</dbReference>
<comment type="subcellular location">
    <subcellularLocation>
        <location evidence="1 7">Cell outer membrane</location>
        <topology evidence="1 7">Multi-pass membrane protein</topology>
    </subcellularLocation>
</comment>
<comment type="caution">
    <text evidence="8">The sequence shown here is derived from an EMBL/GenBank/DDBJ whole genome shotgun (WGS) entry which is preliminary data.</text>
</comment>
<evidence type="ECO:0000256" key="6">
    <source>
        <dbReference type="ARBA" id="ARBA00023237"/>
    </source>
</evidence>
<evidence type="ECO:0000256" key="5">
    <source>
        <dbReference type="ARBA" id="ARBA00023136"/>
    </source>
</evidence>
<comment type="similarity">
    <text evidence="7">Belongs to the TonB-dependent receptor family.</text>
</comment>
<proteinExistence type="inferred from homology"/>
<keyword evidence="3 7" id="KW-1134">Transmembrane beta strand</keyword>
<keyword evidence="5 7" id="KW-0472">Membrane</keyword>
<dbReference type="InterPro" id="IPR036942">
    <property type="entry name" value="Beta-barrel_TonB_sf"/>
</dbReference>
<keyword evidence="8" id="KW-0675">Receptor</keyword>
<keyword evidence="2 7" id="KW-0813">Transport</keyword>
<evidence type="ECO:0000313" key="8">
    <source>
        <dbReference type="EMBL" id="MBC3936140.1"/>
    </source>
</evidence>
<evidence type="ECO:0000313" key="9">
    <source>
        <dbReference type="Proteomes" id="UP000612361"/>
    </source>
</evidence>
<dbReference type="GO" id="GO:0009279">
    <property type="term" value="C:cell outer membrane"/>
    <property type="evidence" value="ECO:0007669"/>
    <property type="project" value="UniProtKB-SubCell"/>
</dbReference>
<dbReference type="InterPro" id="IPR039426">
    <property type="entry name" value="TonB-dep_rcpt-like"/>
</dbReference>
<organism evidence="8 9">
    <name type="scientific">Undibacterium rugosum</name>
    <dbReference type="NCBI Taxonomy" id="2762291"/>
    <lineage>
        <taxon>Bacteria</taxon>
        <taxon>Pseudomonadati</taxon>
        <taxon>Pseudomonadota</taxon>
        <taxon>Betaproteobacteria</taxon>
        <taxon>Burkholderiales</taxon>
        <taxon>Oxalobacteraceae</taxon>
        <taxon>Undibacterium</taxon>
    </lineage>
</organism>
<name>A0A923KZI9_9BURK</name>
<protein>
    <submittedName>
        <fullName evidence="8">TonB-dependent receptor</fullName>
    </submittedName>
</protein>
<dbReference type="AlphaFoldDB" id="A0A923KZI9"/>
<accession>A0A923KZI9</accession>
<gene>
    <name evidence="8" type="ORF">H8K47_12265</name>
</gene>
<evidence type="ECO:0000256" key="3">
    <source>
        <dbReference type="ARBA" id="ARBA00022452"/>
    </source>
</evidence>
<keyword evidence="9" id="KW-1185">Reference proteome</keyword>
<keyword evidence="6 7" id="KW-0998">Cell outer membrane</keyword>
<evidence type="ECO:0000256" key="2">
    <source>
        <dbReference type="ARBA" id="ARBA00022448"/>
    </source>
</evidence>